<dbReference type="EMBL" id="CP058607">
    <property type="protein sequence ID" value="QLG72706.1"/>
    <property type="molecule type" value="Genomic_DNA"/>
</dbReference>
<gene>
    <name evidence="1" type="ORF">HG535_0D04140</name>
</gene>
<protein>
    <submittedName>
        <fullName evidence="1">Uncharacterized protein</fullName>
    </submittedName>
</protein>
<evidence type="ECO:0000313" key="1">
    <source>
        <dbReference type="EMBL" id="QLG72706.1"/>
    </source>
</evidence>
<accession>A0A7H9B2Q9</accession>
<keyword evidence="2" id="KW-1185">Reference proteome</keyword>
<dbReference type="OrthoDB" id="4067856at2759"/>
<sequence>MYKEIADFVSHSAGLHSVEPIDDLQEQIPNACLQALRAQVDLKRHELYKLSKQDAICKQVVDFESDWRREQLNLISDLIGDIPRYSIGTELRGDDDDSNDPGLSLEKLMQDIGNLPRIGIASSNSIADNQERDVRILNEYSNLRKELVNKCHAIAFGNTKIEETENKLNKIRHLLESIEEKLDPTENITDFFARYDGEIRLNLEEFTFLLEDAIKRSDTSPLTQANLKEMMKRVSI</sequence>
<name>A0A7H9B2Q9_ZYGMR</name>
<dbReference type="AlphaFoldDB" id="A0A7H9B2Q9"/>
<dbReference type="Proteomes" id="UP000509704">
    <property type="component" value="Chromosome 4"/>
</dbReference>
<dbReference type="KEGG" id="zmk:HG535_0D04140"/>
<reference evidence="1 2" key="1">
    <citation type="submission" date="2020-07" db="EMBL/GenBank/DDBJ databases">
        <title>The yeast mating-type switching endonuclease HO is a domesticated member of an unorthodox homing genetic element family.</title>
        <authorList>
            <person name="Coughlan A.Y."/>
            <person name="Lombardi L."/>
            <person name="Braun-Galleani S."/>
            <person name="Martos A.R."/>
            <person name="Galeote V."/>
            <person name="Bigey F."/>
            <person name="Dequin S."/>
            <person name="Byrne K.P."/>
            <person name="Wolfe K.H."/>
        </authorList>
    </citation>
    <scope>NUCLEOTIDE SEQUENCE [LARGE SCALE GENOMIC DNA]</scope>
    <source>
        <strain evidence="1 2">NRRL Y-6702</strain>
    </source>
</reference>
<organism evidence="1 2">
    <name type="scientific">Zygotorulaspora mrakii</name>
    <name type="common">Zygosaccharomyces mrakii</name>
    <dbReference type="NCBI Taxonomy" id="42260"/>
    <lineage>
        <taxon>Eukaryota</taxon>
        <taxon>Fungi</taxon>
        <taxon>Dikarya</taxon>
        <taxon>Ascomycota</taxon>
        <taxon>Saccharomycotina</taxon>
        <taxon>Saccharomycetes</taxon>
        <taxon>Saccharomycetales</taxon>
        <taxon>Saccharomycetaceae</taxon>
        <taxon>Zygotorulaspora</taxon>
    </lineage>
</organism>
<dbReference type="GeneID" id="59236430"/>
<proteinExistence type="predicted"/>
<evidence type="ECO:0000313" key="2">
    <source>
        <dbReference type="Proteomes" id="UP000509704"/>
    </source>
</evidence>
<dbReference type="RefSeq" id="XP_037144434.1">
    <property type="nucleotide sequence ID" value="XM_037288539.1"/>
</dbReference>